<keyword evidence="3" id="KW-1185">Reference proteome</keyword>
<dbReference type="EMBL" id="VSRR010060525">
    <property type="protein sequence ID" value="MPC82716.1"/>
    <property type="molecule type" value="Genomic_DNA"/>
</dbReference>
<comment type="caution">
    <text evidence="2">The sequence shown here is derived from an EMBL/GenBank/DDBJ whole genome shotgun (WGS) entry which is preliminary data.</text>
</comment>
<reference evidence="2 3" key="1">
    <citation type="submission" date="2019-05" db="EMBL/GenBank/DDBJ databases">
        <title>Another draft genome of Portunus trituberculatus and its Hox gene families provides insights of decapod evolution.</title>
        <authorList>
            <person name="Jeong J.-H."/>
            <person name="Song I."/>
            <person name="Kim S."/>
            <person name="Choi T."/>
            <person name="Kim D."/>
            <person name="Ryu S."/>
            <person name="Kim W."/>
        </authorList>
    </citation>
    <scope>NUCLEOTIDE SEQUENCE [LARGE SCALE GENOMIC DNA]</scope>
    <source>
        <tissue evidence="2">Muscle</tissue>
    </source>
</reference>
<evidence type="ECO:0000313" key="2">
    <source>
        <dbReference type="EMBL" id="MPC82716.1"/>
    </source>
</evidence>
<feature type="compositionally biased region" description="Basic residues" evidence="1">
    <location>
        <begin position="117"/>
        <end position="128"/>
    </location>
</feature>
<dbReference type="Proteomes" id="UP000324222">
    <property type="component" value="Unassembled WGS sequence"/>
</dbReference>
<protein>
    <submittedName>
        <fullName evidence="2">Uncharacterized protein</fullName>
    </submittedName>
</protein>
<evidence type="ECO:0000256" key="1">
    <source>
        <dbReference type="SAM" id="MobiDB-lite"/>
    </source>
</evidence>
<accession>A0A5B7IM63</accession>
<sequence length="128" mass="14530">MYRRSAWPSVSHTYPAALLPSPSVHYSLISANTRSANPSGASHLVHTPQRHLPSVRRAYVQYSTAWPTHPLLEPSNNPQVMWWIHSALANTRFYMDSGHSRHNDDLGFGVRPASSRASRRRRKQHAPQ</sequence>
<name>A0A5B7IM63_PORTR</name>
<dbReference type="AlphaFoldDB" id="A0A5B7IM63"/>
<gene>
    <name evidence="2" type="ORF">E2C01_077397</name>
</gene>
<proteinExistence type="predicted"/>
<organism evidence="2 3">
    <name type="scientific">Portunus trituberculatus</name>
    <name type="common">Swimming crab</name>
    <name type="synonym">Neptunus trituberculatus</name>
    <dbReference type="NCBI Taxonomy" id="210409"/>
    <lineage>
        <taxon>Eukaryota</taxon>
        <taxon>Metazoa</taxon>
        <taxon>Ecdysozoa</taxon>
        <taxon>Arthropoda</taxon>
        <taxon>Crustacea</taxon>
        <taxon>Multicrustacea</taxon>
        <taxon>Malacostraca</taxon>
        <taxon>Eumalacostraca</taxon>
        <taxon>Eucarida</taxon>
        <taxon>Decapoda</taxon>
        <taxon>Pleocyemata</taxon>
        <taxon>Brachyura</taxon>
        <taxon>Eubrachyura</taxon>
        <taxon>Portunoidea</taxon>
        <taxon>Portunidae</taxon>
        <taxon>Portuninae</taxon>
        <taxon>Portunus</taxon>
    </lineage>
</organism>
<evidence type="ECO:0000313" key="3">
    <source>
        <dbReference type="Proteomes" id="UP000324222"/>
    </source>
</evidence>
<feature type="region of interest" description="Disordered" evidence="1">
    <location>
        <begin position="100"/>
        <end position="128"/>
    </location>
</feature>